<accession>A0A087SK23</accession>
<dbReference type="GeneID" id="23617619"/>
<name>A0A087SK23_AUXPR</name>
<dbReference type="EMBL" id="KL662126">
    <property type="protein sequence ID" value="KFM26077.1"/>
    <property type="molecule type" value="Genomic_DNA"/>
</dbReference>
<dbReference type="KEGG" id="apro:F751_6228"/>
<dbReference type="RefSeq" id="XP_011398973.1">
    <property type="nucleotide sequence ID" value="XM_011400671.1"/>
</dbReference>
<gene>
    <name evidence="1" type="ORF">F751_6228</name>
</gene>
<organism evidence="1 2">
    <name type="scientific">Auxenochlorella protothecoides</name>
    <name type="common">Green microalga</name>
    <name type="synonym">Chlorella protothecoides</name>
    <dbReference type="NCBI Taxonomy" id="3075"/>
    <lineage>
        <taxon>Eukaryota</taxon>
        <taxon>Viridiplantae</taxon>
        <taxon>Chlorophyta</taxon>
        <taxon>core chlorophytes</taxon>
        <taxon>Trebouxiophyceae</taxon>
        <taxon>Chlorellales</taxon>
        <taxon>Chlorellaceae</taxon>
        <taxon>Auxenochlorella</taxon>
    </lineage>
</organism>
<protein>
    <submittedName>
        <fullName evidence="1">Uncharacterized protein</fullName>
    </submittedName>
</protein>
<evidence type="ECO:0000313" key="2">
    <source>
        <dbReference type="Proteomes" id="UP000028924"/>
    </source>
</evidence>
<dbReference type="AlphaFoldDB" id="A0A087SK23"/>
<sequence length="50" mass="5627">MVNSSFCRVSGELFPARHALRSARPRRVGFRPVHVQPCACDMHPAEKHAL</sequence>
<reference evidence="1 2" key="1">
    <citation type="journal article" date="2014" name="BMC Genomics">
        <title>Oil accumulation mechanisms of the oleaginous microalga Chlorella protothecoides revealed through its genome, transcriptomes, and proteomes.</title>
        <authorList>
            <person name="Gao C."/>
            <person name="Wang Y."/>
            <person name="Shen Y."/>
            <person name="Yan D."/>
            <person name="He X."/>
            <person name="Dai J."/>
            <person name="Wu Q."/>
        </authorList>
    </citation>
    <scope>NUCLEOTIDE SEQUENCE [LARGE SCALE GENOMIC DNA]</scope>
    <source>
        <strain evidence="1 2">0710</strain>
    </source>
</reference>
<dbReference type="Proteomes" id="UP000028924">
    <property type="component" value="Unassembled WGS sequence"/>
</dbReference>
<evidence type="ECO:0000313" key="1">
    <source>
        <dbReference type="EMBL" id="KFM26077.1"/>
    </source>
</evidence>
<proteinExistence type="predicted"/>
<keyword evidence="2" id="KW-1185">Reference proteome</keyword>